<dbReference type="AlphaFoldDB" id="A0A919N3V9"/>
<dbReference type="Proteomes" id="UP000629619">
    <property type="component" value="Unassembled WGS sequence"/>
</dbReference>
<name>A0A919N3V9_9ACTN</name>
<evidence type="ECO:0000313" key="2">
    <source>
        <dbReference type="Proteomes" id="UP000629619"/>
    </source>
</evidence>
<sequence>MPAQPVAAVRATSCPPPVSAWATPAPAASTATAVRATVRLRYLFVVVMRKTLWPADTDIDPGNHPKRVQQAVPGFPALHKTETKLFNVWERSHS</sequence>
<dbReference type="EMBL" id="BOMW01000014">
    <property type="protein sequence ID" value="GIF03917.1"/>
    <property type="molecule type" value="Genomic_DNA"/>
</dbReference>
<organism evidence="1 2">
    <name type="scientific">Actinoplanes siamensis</name>
    <dbReference type="NCBI Taxonomy" id="1223317"/>
    <lineage>
        <taxon>Bacteria</taxon>
        <taxon>Bacillati</taxon>
        <taxon>Actinomycetota</taxon>
        <taxon>Actinomycetes</taxon>
        <taxon>Micromonosporales</taxon>
        <taxon>Micromonosporaceae</taxon>
        <taxon>Actinoplanes</taxon>
    </lineage>
</organism>
<reference evidence="1" key="1">
    <citation type="submission" date="2021-01" db="EMBL/GenBank/DDBJ databases">
        <title>Whole genome shotgun sequence of Actinoplanes siamensis NBRC 109076.</title>
        <authorList>
            <person name="Komaki H."/>
            <person name="Tamura T."/>
        </authorList>
    </citation>
    <scope>NUCLEOTIDE SEQUENCE</scope>
    <source>
        <strain evidence="1">NBRC 109076</strain>
    </source>
</reference>
<proteinExistence type="predicted"/>
<gene>
    <name evidence="1" type="ORF">Asi03nite_14550</name>
</gene>
<keyword evidence="2" id="KW-1185">Reference proteome</keyword>
<evidence type="ECO:0000313" key="1">
    <source>
        <dbReference type="EMBL" id="GIF03917.1"/>
    </source>
</evidence>
<comment type="caution">
    <text evidence="1">The sequence shown here is derived from an EMBL/GenBank/DDBJ whole genome shotgun (WGS) entry which is preliminary data.</text>
</comment>
<accession>A0A919N3V9</accession>
<protein>
    <submittedName>
        <fullName evidence="1">Uncharacterized protein</fullName>
    </submittedName>
</protein>